<dbReference type="Pfam" id="PF02525">
    <property type="entry name" value="Flavodoxin_2"/>
    <property type="match status" value="1"/>
</dbReference>
<protein>
    <recommendedName>
        <fullName evidence="6">FMN dependent NADH:quinone oxidoreductase</fullName>
        <ecNumber evidence="6">1.6.5.-</ecNumber>
    </recommendedName>
    <alternativeName>
        <fullName evidence="6">Azo-dye reductase</fullName>
    </alternativeName>
    <alternativeName>
        <fullName evidence="6">FMN-dependent NADH-azo compound oxidoreductase</fullName>
    </alternativeName>
    <alternativeName>
        <fullName evidence="6">FMN-dependent NADH-azoreductase</fullName>
        <ecNumber evidence="6">1.7.1.17</ecNumber>
    </alternativeName>
</protein>
<dbReference type="AlphaFoldDB" id="W4QBF0"/>
<feature type="domain" description="Flavodoxin-like fold" evidence="7">
    <location>
        <begin position="3"/>
        <end position="201"/>
    </location>
</feature>
<dbReference type="SUPFAM" id="SSF52218">
    <property type="entry name" value="Flavoproteins"/>
    <property type="match status" value="1"/>
</dbReference>
<evidence type="ECO:0000259" key="7">
    <source>
        <dbReference type="Pfam" id="PF02525"/>
    </source>
</evidence>
<organism evidence="8 9">
    <name type="scientific">Halalkalibacter hemicellulosilyticusJCM 9152</name>
    <dbReference type="NCBI Taxonomy" id="1236971"/>
    <lineage>
        <taxon>Bacteria</taxon>
        <taxon>Bacillati</taxon>
        <taxon>Bacillota</taxon>
        <taxon>Bacilli</taxon>
        <taxon>Bacillales</taxon>
        <taxon>Bacillaceae</taxon>
        <taxon>Halalkalibacter</taxon>
    </lineage>
</organism>
<dbReference type="GO" id="GO:0009055">
    <property type="term" value="F:electron transfer activity"/>
    <property type="evidence" value="ECO:0007669"/>
    <property type="project" value="UniProtKB-UniRule"/>
</dbReference>
<proteinExistence type="inferred from homology"/>
<feature type="binding site" evidence="6">
    <location>
        <begin position="17"/>
        <end position="19"/>
    </location>
    <ligand>
        <name>FMN</name>
        <dbReference type="ChEBI" id="CHEBI:58210"/>
    </ligand>
</feature>
<comment type="catalytic activity">
    <reaction evidence="5">
        <text>N,N-dimethyl-1,4-phenylenediamine + anthranilate + 2 NAD(+) = 2-(4-dimethylaminophenyl)diazenylbenzoate + 2 NADH + 2 H(+)</text>
        <dbReference type="Rhea" id="RHEA:55872"/>
        <dbReference type="ChEBI" id="CHEBI:15378"/>
        <dbReference type="ChEBI" id="CHEBI:15783"/>
        <dbReference type="ChEBI" id="CHEBI:16567"/>
        <dbReference type="ChEBI" id="CHEBI:57540"/>
        <dbReference type="ChEBI" id="CHEBI:57945"/>
        <dbReference type="ChEBI" id="CHEBI:71579"/>
        <dbReference type="EC" id="1.7.1.17"/>
    </reaction>
    <physiologicalReaction direction="right-to-left" evidence="5">
        <dbReference type="Rhea" id="RHEA:55874"/>
    </physiologicalReaction>
</comment>
<evidence type="ECO:0000256" key="4">
    <source>
        <dbReference type="ARBA" id="ARBA00023027"/>
    </source>
</evidence>
<evidence type="ECO:0000256" key="2">
    <source>
        <dbReference type="ARBA" id="ARBA00022643"/>
    </source>
</evidence>
<gene>
    <name evidence="6" type="primary">azoR</name>
    <name evidence="8" type="ORF">JCM9152_48</name>
</gene>
<comment type="function">
    <text evidence="6">Quinone reductase that provides resistance to thiol-specific stress caused by electrophilic quinones.</text>
</comment>
<name>W4QBF0_9BACI</name>
<dbReference type="STRING" id="1236971.JCM9152_48"/>
<accession>W4QBF0</accession>
<reference evidence="8" key="1">
    <citation type="journal article" date="2014" name="Genome Announc.">
        <title>Draft Genome Sequences of Three Alkaliphilic Bacillus Strains, Bacillus wakoensis JCM 9140T, Bacillus akibai JCM 9157T, and Bacillus hemicellulosilyticus JCM 9152T.</title>
        <authorList>
            <person name="Yuki M."/>
            <person name="Oshima K."/>
            <person name="Suda W."/>
            <person name="Oshida Y."/>
            <person name="Kitamura K."/>
            <person name="Iida T."/>
            <person name="Hattori M."/>
            <person name="Ohkuma M."/>
        </authorList>
    </citation>
    <scope>NUCLEOTIDE SEQUENCE [LARGE SCALE GENOMIC DNA]</scope>
    <source>
        <strain evidence="8">JCM 9152</strain>
    </source>
</reference>
<evidence type="ECO:0000256" key="3">
    <source>
        <dbReference type="ARBA" id="ARBA00023002"/>
    </source>
</evidence>
<evidence type="ECO:0000256" key="6">
    <source>
        <dbReference type="HAMAP-Rule" id="MF_01216"/>
    </source>
</evidence>
<dbReference type="NCBIfam" id="NF010075">
    <property type="entry name" value="PRK13556.1"/>
    <property type="match status" value="1"/>
</dbReference>
<evidence type="ECO:0000313" key="8">
    <source>
        <dbReference type="EMBL" id="GAE28719.1"/>
    </source>
</evidence>
<comment type="caution">
    <text evidence="6">Lacks conserved residue(s) required for the propagation of feature annotation.</text>
</comment>
<dbReference type="Gene3D" id="3.40.50.360">
    <property type="match status" value="1"/>
</dbReference>
<keyword evidence="2 6" id="KW-0288">FMN</keyword>
<dbReference type="OrthoDB" id="9805013at2"/>
<dbReference type="RefSeq" id="WP_035339651.1">
    <property type="nucleotide sequence ID" value="NZ_BAUU01000001.1"/>
</dbReference>
<dbReference type="InterPro" id="IPR050104">
    <property type="entry name" value="FMN-dep_NADH:Q_OxRdtase_AzoR1"/>
</dbReference>
<dbReference type="Proteomes" id="UP000018895">
    <property type="component" value="Unassembled WGS sequence"/>
</dbReference>
<evidence type="ECO:0000313" key="9">
    <source>
        <dbReference type="Proteomes" id="UP000018895"/>
    </source>
</evidence>
<comment type="caution">
    <text evidence="8">The sequence shown here is derived from an EMBL/GenBank/DDBJ whole genome shotgun (WGS) entry which is preliminary data.</text>
</comment>
<keyword evidence="3 6" id="KW-0560">Oxidoreductase</keyword>
<comment type="similarity">
    <text evidence="6">Belongs to the azoreductase type 1 family.</text>
</comment>
<dbReference type="GO" id="GO:0016652">
    <property type="term" value="F:oxidoreductase activity, acting on NAD(P)H as acceptor"/>
    <property type="evidence" value="ECO:0007669"/>
    <property type="project" value="UniProtKB-UniRule"/>
</dbReference>
<comment type="function">
    <text evidence="6">Also exhibits azoreductase activity. Catalyzes the reductive cleavage of the azo bond in aromatic azo compounds to the corresponding amines.</text>
</comment>
<keyword evidence="1 6" id="KW-0285">Flavoprotein</keyword>
<dbReference type="HAMAP" id="MF_01216">
    <property type="entry name" value="Azoreductase_type1"/>
    <property type="match status" value="1"/>
</dbReference>
<evidence type="ECO:0000256" key="1">
    <source>
        <dbReference type="ARBA" id="ARBA00022630"/>
    </source>
</evidence>
<keyword evidence="4 6" id="KW-0520">NAD</keyword>
<comment type="catalytic activity">
    <reaction evidence="6">
        <text>2 a quinone + NADH + H(+) = 2 a 1,4-benzosemiquinone + NAD(+)</text>
        <dbReference type="Rhea" id="RHEA:65952"/>
        <dbReference type="ChEBI" id="CHEBI:15378"/>
        <dbReference type="ChEBI" id="CHEBI:57540"/>
        <dbReference type="ChEBI" id="CHEBI:57945"/>
        <dbReference type="ChEBI" id="CHEBI:132124"/>
        <dbReference type="ChEBI" id="CHEBI:134225"/>
    </reaction>
</comment>
<dbReference type="PANTHER" id="PTHR43741">
    <property type="entry name" value="FMN-DEPENDENT NADH-AZOREDUCTASE 1"/>
    <property type="match status" value="1"/>
</dbReference>
<dbReference type="GO" id="GO:0010181">
    <property type="term" value="F:FMN binding"/>
    <property type="evidence" value="ECO:0007669"/>
    <property type="project" value="UniProtKB-UniRule"/>
</dbReference>
<dbReference type="EMBL" id="BAUU01000001">
    <property type="protein sequence ID" value="GAE28719.1"/>
    <property type="molecule type" value="Genomic_DNA"/>
</dbReference>
<sequence length="206" mass="23222">MNTVLFVKANDRPMERSVSVKMYEQFLRSYKESHPHDTITEIDLYEVPLPYLGNKVIDAGNKAAKGLPMTTEERTLQRFVSSKLEQFISADKVVFAFPLWNLSAPAVLHSYLDYMHHPGKTFSYSEEGATGLLTDKKVALLNARGGVYAEDDRFEMAVNFVINHLSFFGITDITTCVIEGHHEFPDSGEKIIREGLQQVEEVAAGF</sequence>
<dbReference type="InterPro" id="IPR003680">
    <property type="entry name" value="Flavodoxin_fold"/>
</dbReference>
<keyword evidence="9" id="KW-1185">Reference proteome</keyword>
<dbReference type="PANTHER" id="PTHR43741:SF4">
    <property type="entry name" value="FMN-DEPENDENT NADH:QUINONE OXIDOREDUCTASE"/>
    <property type="match status" value="1"/>
</dbReference>
<comment type="cofactor">
    <cofactor evidence="6">
        <name>FMN</name>
        <dbReference type="ChEBI" id="CHEBI:58210"/>
    </cofactor>
    <text evidence="6">Binds 1 FMN per subunit.</text>
</comment>
<dbReference type="EC" id="1.7.1.17" evidence="6"/>
<dbReference type="GO" id="GO:0016655">
    <property type="term" value="F:oxidoreductase activity, acting on NAD(P)H, quinone or similar compound as acceptor"/>
    <property type="evidence" value="ECO:0007669"/>
    <property type="project" value="InterPro"/>
</dbReference>
<dbReference type="InterPro" id="IPR029039">
    <property type="entry name" value="Flavoprotein-like_sf"/>
</dbReference>
<dbReference type="EC" id="1.6.5.-" evidence="6"/>
<dbReference type="InterPro" id="IPR023048">
    <property type="entry name" value="NADH:quinone_OxRdtase_FMN_depd"/>
</dbReference>
<evidence type="ECO:0000256" key="5">
    <source>
        <dbReference type="ARBA" id="ARBA00048542"/>
    </source>
</evidence>
<comment type="subunit">
    <text evidence="6">Homodimer.</text>
</comment>